<evidence type="ECO:0000256" key="1">
    <source>
        <dbReference type="SAM" id="MobiDB-lite"/>
    </source>
</evidence>
<comment type="caution">
    <text evidence="2">The sequence shown here is derived from an EMBL/GenBank/DDBJ whole genome shotgun (WGS) entry which is preliminary data.</text>
</comment>
<reference evidence="2" key="2">
    <citation type="submission" date="2020-09" db="EMBL/GenBank/DDBJ databases">
        <authorList>
            <person name="Sun Q."/>
            <person name="Ohkuma M."/>
        </authorList>
    </citation>
    <scope>NUCLEOTIDE SEQUENCE</scope>
    <source>
        <strain evidence="2">JCM 4714</strain>
    </source>
</reference>
<dbReference type="Proteomes" id="UP000655443">
    <property type="component" value="Unassembled WGS sequence"/>
</dbReference>
<keyword evidence="3" id="KW-1185">Reference proteome</keyword>
<name>A0A918YUM4_9ACTN</name>
<organism evidence="2 3">
    <name type="scientific">Streptomyces alanosinicus</name>
    <dbReference type="NCBI Taxonomy" id="68171"/>
    <lineage>
        <taxon>Bacteria</taxon>
        <taxon>Bacillati</taxon>
        <taxon>Actinomycetota</taxon>
        <taxon>Actinomycetes</taxon>
        <taxon>Kitasatosporales</taxon>
        <taxon>Streptomycetaceae</taxon>
        <taxon>Streptomyces</taxon>
    </lineage>
</organism>
<dbReference type="EMBL" id="BMVG01000051">
    <property type="protein sequence ID" value="GHE14582.1"/>
    <property type="molecule type" value="Genomic_DNA"/>
</dbReference>
<proteinExistence type="predicted"/>
<accession>A0A918YUM4</accession>
<reference evidence="2" key="1">
    <citation type="journal article" date="2014" name="Int. J. Syst. Evol. Microbiol.">
        <title>Complete genome sequence of Corynebacterium casei LMG S-19264T (=DSM 44701T), isolated from a smear-ripened cheese.</title>
        <authorList>
            <consortium name="US DOE Joint Genome Institute (JGI-PGF)"/>
            <person name="Walter F."/>
            <person name="Albersmeier A."/>
            <person name="Kalinowski J."/>
            <person name="Ruckert C."/>
        </authorList>
    </citation>
    <scope>NUCLEOTIDE SEQUENCE</scope>
    <source>
        <strain evidence="2">JCM 4714</strain>
    </source>
</reference>
<evidence type="ECO:0000313" key="2">
    <source>
        <dbReference type="EMBL" id="GHE14582.1"/>
    </source>
</evidence>
<sequence>MWVPHPAAPGREPGGGVNNKRDPVETVLHTAVWCGKVTLAAAQQAIVTDWTTALSGLGLS</sequence>
<protein>
    <submittedName>
        <fullName evidence="2">Uncharacterized protein</fullName>
    </submittedName>
</protein>
<gene>
    <name evidence="2" type="ORF">GCM10010339_85750</name>
</gene>
<feature type="region of interest" description="Disordered" evidence="1">
    <location>
        <begin position="1"/>
        <end position="22"/>
    </location>
</feature>
<evidence type="ECO:0000313" key="3">
    <source>
        <dbReference type="Proteomes" id="UP000655443"/>
    </source>
</evidence>
<dbReference type="AlphaFoldDB" id="A0A918YUM4"/>
<dbReference type="RefSeq" id="WP_308433475.1">
    <property type="nucleotide sequence ID" value="NZ_BMVG01000051.1"/>
</dbReference>